<dbReference type="PROSITE" id="PS51257">
    <property type="entry name" value="PROKAR_LIPOPROTEIN"/>
    <property type="match status" value="1"/>
</dbReference>
<dbReference type="Proteomes" id="UP000614216">
    <property type="component" value="Unassembled WGS sequence"/>
</dbReference>
<comment type="caution">
    <text evidence="3">The sequence shown here is derived from an EMBL/GenBank/DDBJ whole genome shotgun (WGS) entry which is preliminary data.</text>
</comment>
<evidence type="ECO:0000256" key="1">
    <source>
        <dbReference type="SAM" id="MobiDB-lite"/>
    </source>
</evidence>
<reference evidence="3" key="1">
    <citation type="submission" date="2021-01" db="EMBL/GenBank/DDBJ databases">
        <title>Fulvivirga kasyanovii gen. nov., sp nov., a novel member of the phylum Bacteroidetes isolated from seawater in a mussel farm.</title>
        <authorList>
            <person name="Zhao L.-H."/>
            <person name="Wang Z.-J."/>
        </authorList>
    </citation>
    <scope>NUCLEOTIDE SEQUENCE</scope>
    <source>
        <strain evidence="3">29W222</strain>
    </source>
</reference>
<evidence type="ECO:0008006" key="5">
    <source>
        <dbReference type="Google" id="ProtNLM"/>
    </source>
</evidence>
<evidence type="ECO:0000313" key="4">
    <source>
        <dbReference type="Proteomes" id="UP000614216"/>
    </source>
</evidence>
<name>A0A937FUC6_9BACT</name>
<feature type="signal peptide" evidence="2">
    <location>
        <begin position="1"/>
        <end position="21"/>
    </location>
</feature>
<protein>
    <recommendedName>
        <fullName evidence="5">Secreted protein</fullName>
    </recommendedName>
</protein>
<feature type="chain" id="PRO_5036991178" description="Secreted protein" evidence="2">
    <location>
        <begin position="22"/>
        <end position="53"/>
    </location>
</feature>
<dbReference type="EMBL" id="JAEUGD010000023">
    <property type="protein sequence ID" value="MBL6446144.1"/>
    <property type="molecule type" value="Genomic_DNA"/>
</dbReference>
<organism evidence="3 4">
    <name type="scientific">Fulvivirga marina</name>
    <dbReference type="NCBI Taxonomy" id="2494733"/>
    <lineage>
        <taxon>Bacteria</taxon>
        <taxon>Pseudomonadati</taxon>
        <taxon>Bacteroidota</taxon>
        <taxon>Cytophagia</taxon>
        <taxon>Cytophagales</taxon>
        <taxon>Fulvivirgaceae</taxon>
        <taxon>Fulvivirga</taxon>
    </lineage>
</organism>
<keyword evidence="2" id="KW-0732">Signal</keyword>
<feature type="region of interest" description="Disordered" evidence="1">
    <location>
        <begin position="30"/>
        <end position="53"/>
    </location>
</feature>
<sequence>MKLRNLMIVLGIIFTVLSFSACTDESENIVPQPVNVEEPVATVGNEGEDHEPM</sequence>
<proteinExistence type="predicted"/>
<dbReference type="AlphaFoldDB" id="A0A937FUC6"/>
<keyword evidence="4" id="KW-1185">Reference proteome</keyword>
<evidence type="ECO:0000256" key="2">
    <source>
        <dbReference type="SAM" id="SignalP"/>
    </source>
</evidence>
<dbReference type="RefSeq" id="WP_202855688.1">
    <property type="nucleotide sequence ID" value="NZ_JAEUGD010000023.1"/>
</dbReference>
<accession>A0A937FUC6</accession>
<gene>
    <name evidence="3" type="ORF">JMN32_07485</name>
</gene>
<evidence type="ECO:0000313" key="3">
    <source>
        <dbReference type="EMBL" id="MBL6446144.1"/>
    </source>
</evidence>